<keyword evidence="5" id="KW-1185">Reference proteome</keyword>
<evidence type="ECO:0000259" key="2">
    <source>
        <dbReference type="Pfam" id="PF25805"/>
    </source>
</evidence>
<organism evidence="3">
    <name type="scientific">Cladocopium goreaui</name>
    <dbReference type="NCBI Taxonomy" id="2562237"/>
    <lineage>
        <taxon>Eukaryota</taxon>
        <taxon>Sar</taxon>
        <taxon>Alveolata</taxon>
        <taxon>Dinophyceae</taxon>
        <taxon>Suessiales</taxon>
        <taxon>Symbiodiniaceae</taxon>
        <taxon>Cladocopium</taxon>
    </lineage>
</organism>
<evidence type="ECO:0000313" key="4">
    <source>
        <dbReference type="EMBL" id="CAL4774664.1"/>
    </source>
</evidence>
<reference evidence="3" key="1">
    <citation type="submission" date="2022-10" db="EMBL/GenBank/DDBJ databases">
        <authorList>
            <person name="Chen Y."/>
            <person name="Dougan E. K."/>
            <person name="Chan C."/>
            <person name="Rhodes N."/>
            <person name="Thang M."/>
        </authorList>
    </citation>
    <scope>NUCLEOTIDE SEQUENCE</scope>
</reference>
<dbReference type="EMBL" id="CAMXCT020001158">
    <property type="protein sequence ID" value="CAL1140727.1"/>
    <property type="molecule type" value="Genomic_DNA"/>
</dbReference>
<dbReference type="InterPro" id="IPR037695">
    <property type="entry name" value="IQUB"/>
</dbReference>
<dbReference type="Pfam" id="PF25805">
    <property type="entry name" value="IQUB"/>
    <property type="match status" value="1"/>
</dbReference>
<protein>
    <submittedName>
        <fullName evidence="4">IQ motif and ubiquitin-like domain-containing protein</fullName>
    </submittedName>
</protein>
<dbReference type="Proteomes" id="UP001152797">
    <property type="component" value="Unassembled WGS sequence"/>
</dbReference>
<gene>
    <name evidence="3" type="ORF">C1SCF055_LOCUS14633</name>
</gene>
<dbReference type="OrthoDB" id="10265862at2759"/>
<sequence>MLGDGGWVQGAGRLRGWENGRPREESEKNEEAHEDAERRWGGDLKALRIPWCRDFADFAEVVDSPASARSGSCIVVKNLLLGVYLSISQRLAGICRFSALEDDLMVVTGGDRWVEGSIGASSSKFCTAAQAEGRSGRHWKLQSYASQSYASQSYAFDSKPKPGFGAFDLELSPMSEEDLQFPSVSMLSWTPAARWPACEAPEAAAAAAPEASEVPEAAPSVPSVPSVPAVTETSASASAPEAPEASTSTDVRLSIPDKSLFLMNLSGAAEFKQVLPDEKSLRDLGLKPGDRAGIELRINYYQEQAAEEYVMPDCLELKVVNDRGEERIISVHVQRPVMEKRQPQFDAGIARFHHAVTQTAPIQKKDVHIIRFHREAQTYEYRTRSTQCKREAGTQMEKVGLYVDQRDDVVMKPRRPYFSSADKAVRGEFWADFMSGAALVLEKQLGCIWQLWITKPSLVALLWYALVTKEREELEQREAERLQLEADLLVGTDVDATHDFNVLYKELEAWRVNEAARIQNSGFDEATRRAAQYELLRKETKLLQTIDKLKIKAHSQNRDSKIKGKLESMAQPKVWLQTDGETTTVHTPFTTRAKELMDLYSGLRLPLLTVDERLDVLLHVKWTVKEFDCNLTREMVDLIDREADMLNRGRPEKSFAGLRKRLANLFLQFIETPEFNPEAIQFQKVPREFYDQTGTHPLSTVPIKGLGC</sequence>
<dbReference type="PANTHER" id="PTHR21074">
    <property type="entry name" value="IQ AND UBIQUITIN-LIKE DOMAIN-CONTAINING PROTEIN"/>
    <property type="match status" value="1"/>
</dbReference>
<accession>A0A9P1FUZ8</accession>
<feature type="compositionally biased region" description="Low complexity" evidence="1">
    <location>
        <begin position="204"/>
        <end position="249"/>
    </location>
</feature>
<dbReference type="PANTHER" id="PTHR21074:SF0">
    <property type="entry name" value="IQ AND UBIQUITIN-LIKE DOMAIN-CONTAINING PROTEIN"/>
    <property type="match status" value="1"/>
</dbReference>
<evidence type="ECO:0000256" key="1">
    <source>
        <dbReference type="SAM" id="MobiDB-lite"/>
    </source>
</evidence>
<dbReference type="EMBL" id="CAMXCT030001158">
    <property type="protein sequence ID" value="CAL4774664.1"/>
    <property type="molecule type" value="Genomic_DNA"/>
</dbReference>
<dbReference type="AlphaFoldDB" id="A0A9P1FUZ8"/>
<feature type="compositionally biased region" description="Basic and acidic residues" evidence="1">
    <location>
        <begin position="15"/>
        <end position="37"/>
    </location>
</feature>
<evidence type="ECO:0000313" key="3">
    <source>
        <dbReference type="EMBL" id="CAI3987352.1"/>
    </source>
</evidence>
<name>A0A9P1FUZ8_9DINO</name>
<comment type="caution">
    <text evidence="3">The sequence shown here is derived from an EMBL/GenBank/DDBJ whole genome shotgun (WGS) entry which is preliminary data.</text>
</comment>
<feature type="domain" description="IQ motif and ubiquitin-like" evidence="2">
    <location>
        <begin position="556"/>
        <end position="690"/>
    </location>
</feature>
<feature type="region of interest" description="Disordered" evidence="1">
    <location>
        <begin position="204"/>
        <end position="250"/>
    </location>
</feature>
<dbReference type="EMBL" id="CAMXCT010001158">
    <property type="protein sequence ID" value="CAI3987352.1"/>
    <property type="molecule type" value="Genomic_DNA"/>
</dbReference>
<evidence type="ECO:0000313" key="5">
    <source>
        <dbReference type="Proteomes" id="UP001152797"/>
    </source>
</evidence>
<proteinExistence type="predicted"/>
<feature type="region of interest" description="Disordered" evidence="1">
    <location>
        <begin position="1"/>
        <end position="37"/>
    </location>
</feature>
<dbReference type="InterPro" id="IPR057887">
    <property type="entry name" value="IQUB_helical"/>
</dbReference>
<reference evidence="4 5" key="2">
    <citation type="submission" date="2024-05" db="EMBL/GenBank/DDBJ databases">
        <authorList>
            <person name="Chen Y."/>
            <person name="Shah S."/>
            <person name="Dougan E. K."/>
            <person name="Thang M."/>
            <person name="Chan C."/>
        </authorList>
    </citation>
    <scope>NUCLEOTIDE SEQUENCE [LARGE SCALE GENOMIC DNA]</scope>
</reference>